<reference evidence="2" key="1">
    <citation type="submission" date="2022-07" db="EMBL/GenBank/DDBJ databases">
        <title>Fungi with potential for degradation of polypropylene.</title>
        <authorList>
            <person name="Gostincar C."/>
        </authorList>
    </citation>
    <scope>NUCLEOTIDE SEQUENCE</scope>
    <source>
        <strain evidence="2">EXF-13287</strain>
    </source>
</reference>
<sequence>MAGFKKPSGQIAKGEWKGKAAGVQSQPAVAITAPSDKGDNDQLSAAPTIESPGHRTLKTRRDELVRQESLLHHKLAKAIGEKPPELVGKWLKVKEELEAVQATLSDAAADGHLGESLAPADNCSTRCHDSGGSSAGD</sequence>
<feature type="region of interest" description="Disordered" evidence="1">
    <location>
        <begin position="1"/>
        <end position="57"/>
    </location>
</feature>
<dbReference type="EMBL" id="JANBVN010000198">
    <property type="protein sequence ID" value="KAJ9133617.1"/>
    <property type="molecule type" value="Genomic_DNA"/>
</dbReference>
<dbReference type="Proteomes" id="UP001174691">
    <property type="component" value="Unassembled WGS sequence"/>
</dbReference>
<feature type="region of interest" description="Disordered" evidence="1">
    <location>
        <begin position="109"/>
        <end position="137"/>
    </location>
</feature>
<evidence type="ECO:0000313" key="3">
    <source>
        <dbReference type="Proteomes" id="UP001174691"/>
    </source>
</evidence>
<accession>A0AA38VL95</accession>
<keyword evidence="3" id="KW-1185">Reference proteome</keyword>
<protein>
    <submittedName>
        <fullName evidence="2">Uncharacterized protein</fullName>
    </submittedName>
</protein>
<organism evidence="2 3">
    <name type="scientific">Coniochaeta hoffmannii</name>
    <dbReference type="NCBI Taxonomy" id="91930"/>
    <lineage>
        <taxon>Eukaryota</taxon>
        <taxon>Fungi</taxon>
        <taxon>Dikarya</taxon>
        <taxon>Ascomycota</taxon>
        <taxon>Pezizomycotina</taxon>
        <taxon>Sordariomycetes</taxon>
        <taxon>Sordariomycetidae</taxon>
        <taxon>Coniochaetales</taxon>
        <taxon>Coniochaetaceae</taxon>
        <taxon>Coniochaeta</taxon>
    </lineage>
</organism>
<comment type="caution">
    <text evidence="2">The sequence shown here is derived from an EMBL/GenBank/DDBJ whole genome shotgun (WGS) entry which is preliminary data.</text>
</comment>
<name>A0AA38VL95_9PEZI</name>
<evidence type="ECO:0000256" key="1">
    <source>
        <dbReference type="SAM" id="MobiDB-lite"/>
    </source>
</evidence>
<gene>
    <name evidence="2" type="ORF">NKR19_g8982</name>
</gene>
<evidence type="ECO:0000313" key="2">
    <source>
        <dbReference type="EMBL" id="KAJ9133617.1"/>
    </source>
</evidence>
<proteinExistence type="predicted"/>
<dbReference type="AlphaFoldDB" id="A0AA38VL95"/>